<sequence>MDGDAYALAKGFVEHYYSTFDTNRSNLARTLQCYPSRVRRSTDPRLPQHPRQTHFPSLPTLPPLQNHREATMC</sequence>
<dbReference type="PROSITE" id="PS50177">
    <property type="entry name" value="NTF2_DOMAIN"/>
    <property type="match status" value="1"/>
</dbReference>
<organism evidence="3 4">
    <name type="scientific">Cajanus cajan</name>
    <name type="common">Pigeon pea</name>
    <name type="synonym">Cajanus indicus</name>
    <dbReference type="NCBI Taxonomy" id="3821"/>
    <lineage>
        <taxon>Eukaryota</taxon>
        <taxon>Viridiplantae</taxon>
        <taxon>Streptophyta</taxon>
        <taxon>Embryophyta</taxon>
        <taxon>Tracheophyta</taxon>
        <taxon>Spermatophyta</taxon>
        <taxon>Magnoliopsida</taxon>
        <taxon>eudicotyledons</taxon>
        <taxon>Gunneridae</taxon>
        <taxon>Pentapetalae</taxon>
        <taxon>rosids</taxon>
        <taxon>fabids</taxon>
        <taxon>Fabales</taxon>
        <taxon>Fabaceae</taxon>
        <taxon>Papilionoideae</taxon>
        <taxon>50 kb inversion clade</taxon>
        <taxon>NPAAA clade</taxon>
        <taxon>indigoferoid/millettioid clade</taxon>
        <taxon>Phaseoleae</taxon>
        <taxon>Cajanus</taxon>
    </lineage>
</organism>
<feature type="domain" description="NTF2" evidence="2">
    <location>
        <begin position="8"/>
        <end position="42"/>
    </location>
</feature>
<evidence type="ECO:0000256" key="1">
    <source>
        <dbReference type="SAM" id="MobiDB-lite"/>
    </source>
</evidence>
<protein>
    <recommendedName>
        <fullName evidence="2">NTF2 domain-containing protein</fullName>
    </recommendedName>
</protein>
<gene>
    <name evidence="3" type="ORF">KK1_019861</name>
</gene>
<evidence type="ECO:0000313" key="4">
    <source>
        <dbReference type="Proteomes" id="UP000075243"/>
    </source>
</evidence>
<evidence type="ECO:0000259" key="2">
    <source>
        <dbReference type="PROSITE" id="PS50177"/>
    </source>
</evidence>
<reference evidence="3 4" key="1">
    <citation type="journal article" date="2012" name="Nat. Biotechnol.">
        <title>Draft genome sequence of pigeonpea (Cajanus cajan), an orphan legume crop of resource-poor farmers.</title>
        <authorList>
            <person name="Varshney R.K."/>
            <person name="Chen W."/>
            <person name="Li Y."/>
            <person name="Bharti A.K."/>
            <person name="Saxena R.K."/>
            <person name="Schlueter J.A."/>
            <person name="Donoghue M.T."/>
            <person name="Azam S."/>
            <person name="Fan G."/>
            <person name="Whaley A.M."/>
            <person name="Farmer A.D."/>
            <person name="Sheridan J."/>
            <person name="Iwata A."/>
            <person name="Tuteja R."/>
            <person name="Penmetsa R.V."/>
            <person name="Wu W."/>
            <person name="Upadhyaya H.D."/>
            <person name="Yang S.P."/>
            <person name="Shah T."/>
            <person name="Saxena K.B."/>
            <person name="Michael T."/>
            <person name="McCombie W.R."/>
            <person name="Yang B."/>
            <person name="Zhang G."/>
            <person name="Yang H."/>
            <person name="Wang J."/>
            <person name="Spillane C."/>
            <person name="Cook D.R."/>
            <person name="May G.D."/>
            <person name="Xu X."/>
            <person name="Jackson S.A."/>
        </authorList>
    </citation>
    <scope>NUCLEOTIDE SEQUENCE [LARGE SCALE GENOMIC DNA]</scope>
    <source>
        <strain evidence="4">cv. Asha</strain>
    </source>
</reference>
<dbReference type="SUPFAM" id="SSF54427">
    <property type="entry name" value="NTF2-like"/>
    <property type="match status" value="1"/>
</dbReference>
<dbReference type="AlphaFoldDB" id="A0A151U8V5"/>
<dbReference type="InterPro" id="IPR018222">
    <property type="entry name" value="Nuclear_transport_factor_2_euk"/>
</dbReference>
<dbReference type="InterPro" id="IPR032710">
    <property type="entry name" value="NTF2-like_dom_sf"/>
</dbReference>
<proteinExistence type="predicted"/>
<name>A0A151U8V5_CAJCA</name>
<evidence type="ECO:0000313" key="3">
    <source>
        <dbReference type="EMBL" id="KYP75668.1"/>
    </source>
</evidence>
<feature type="region of interest" description="Disordered" evidence="1">
    <location>
        <begin position="38"/>
        <end position="73"/>
    </location>
</feature>
<dbReference type="Gramene" id="C.cajan_19303.t">
    <property type="protein sequence ID" value="C.cajan_19303.t.cds1"/>
    <property type="gene ID" value="C.cajan_19303"/>
</dbReference>
<accession>A0A151U8V5</accession>
<dbReference type="EMBL" id="CM003603">
    <property type="protein sequence ID" value="KYP75668.1"/>
    <property type="molecule type" value="Genomic_DNA"/>
</dbReference>
<dbReference type="Proteomes" id="UP000075243">
    <property type="component" value="Chromosome 1"/>
</dbReference>
<keyword evidence="4" id="KW-1185">Reference proteome</keyword>